<dbReference type="InterPro" id="IPR005102">
    <property type="entry name" value="Carbo-bd_X2"/>
</dbReference>
<dbReference type="OrthoDB" id="1723494at2"/>
<sequence length="1141" mass="119771">MKKLLSAIMMAIMVISPLLKPAEAHAASVMFTSVASQHNTTLALDANGRIWGWGWNVSGNLGDGTVRYSYWPKQITVTDNGVPVSFKEVKPGFNASLALDTNGNIWGTGDNGSGQLGLGSGTASVLVWTKLQVTDGGSAVVFKKIASLRGTSFALDSNGQLWIWGFRTGSPDFRVPTKQSLTDNHGNPAVFTALEGSDENGMALDSSNHLWRIYDGAYSSGELTVMDGGTEVEFQSIFAGGDYGSGIGRQRLALDTNGELWSWGPDEEGQQGNGAVTGIVGSPTKLSITDNGNPVKLVKITAGNMDVLALDTNGDMWTWGRNASGQLGDNTTVHSDVPHKVPVSDNGIPFQFTSLFAGYEVSYGLDANGLLWAWGGQGNTGNYGLLGDGGATTGQQLTPKRVYIQPQLSLSASVTSSTYLEPVTFTAAVTGAEGLHTPAGAVRFFDNGQLSNEVSLAVDGTAELTTSSLIAGSHNISALYMGDSMYASGVMASKVVTVVKPEAPVVMLTPSTTVNTTDPVNVSVTVQTYGASNSLAVLKWLPGDNNAAAFVSAGTDILAAKSFVVSSNGIYTVYAKDAAGNEAVNKIDIQNLISLPNNSVISPAAAGFDKYTGSVAHADVTTTLTLNGNTLTGIMNGAATLTPDTDYTVTGSTATISKAYLQAQPTGSLSLTFVFSAGAAQTLTITVSDSTPVSSGSHSKPSSTSTPGASGEPEKFIIAADASGGIVINVQASALVTETEADGTVIQKLILPEDILNQAAEQLKGASKPVIIIRINDTEKGVQVQLSGTFIAALAQSYPNAAIVTELNRSSLELKASVPDLAGLAKRLGVALSDLKIVTSMERASKSVGADLERIGTNMGFQTVGSPVNFRVMAEANGRSVEIRDFGGAYMVRAIVYNTGSGKGNVIAIQYDPVTGTVSYIPTHLSSRADGSKEAVMKAPHYSIYAVIETKDRSFTDMMGHWAKQDVELLASRLIVNGVSADRYVPEDSVTRAEFASLLVRSMGLSLEHDEGYKGFSDVSSTAWYARTVEAAVKAKLVNGVEADRFDPDGRISREQMAVMIARALTITSGDDKGQENNQTLAAFTDHDAIESWSKDSVGRTVRAGIIEGMDGGRFAPSQSATRAQAAAMLKRFLKKVDFIE</sequence>
<evidence type="ECO:0000256" key="6">
    <source>
        <dbReference type="SAM" id="SignalP"/>
    </source>
</evidence>
<reference evidence="8 9" key="1">
    <citation type="submission" date="2017-07" db="EMBL/GenBank/DDBJ databases">
        <title>Genome sequencing and assembly of Paenibacillus rigui.</title>
        <authorList>
            <person name="Mayilraj S."/>
        </authorList>
    </citation>
    <scope>NUCLEOTIDE SEQUENCE [LARGE SCALE GENOMIC DNA]</scope>
    <source>
        <strain evidence="8 9">JCM 16352</strain>
    </source>
</reference>
<dbReference type="Gene3D" id="2.130.10.30">
    <property type="entry name" value="Regulator of chromosome condensation 1/beta-lactamase-inhibitor protein II"/>
    <property type="match status" value="2"/>
</dbReference>
<dbReference type="InterPro" id="IPR014756">
    <property type="entry name" value="Ig_E-set"/>
</dbReference>
<dbReference type="InterPro" id="IPR000408">
    <property type="entry name" value="Reg_chr_condens"/>
</dbReference>
<comment type="caution">
    <text evidence="8">The sequence shown here is derived from an EMBL/GenBank/DDBJ whole genome shotgun (WGS) entry which is preliminary data.</text>
</comment>
<dbReference type="Pfam" id="PF00395">
    <property type="entry name" value="SLH"/>
    <property type="match status" value="3"/>
</dbReference>
<dbReference type="PROSITE" id="PS51272">
    <property type="entry name" value="SLH"/>
    <property type="match status" value="3"/>
</dbReference>
<protein>
    <recommendedName>
        <fullName evidence="7">SLH domain-containing protein</fullName>
    </recommendedName>
</protein>
<feature type="domain" description="SLH" evidence="7">
    <location>
        <begin position="1012"/>
        <end position="1075"/>
    </location>
</feature>
<dbReference type="InterPro" id="IPR001119">
    <property type="entry name" value="SLH_dom"/>
</dbReference>
<name>A0A229ULU2_9BACL</name>
<feature type="region of interest" description="Disordered" evidence="5">
    <location>
        <begin position="689"/>
        <end position="712"/>
    </location>
</feature>
<dbReference type="SUPFAM" id="SSF81296">
    <property type="entry name" value="E set domains"/>
    <property type="match status" value="1"/>
</dbReference>
<evidence type="ECO:0000313" key="8">
    <source>
        <dbReference type="EMBL" id="OXM84341.1"/>
    </source>
</evidence>
<evidence type="ECO:0000256" key="4">
    <source>
        <dbReference type="ARBA" id="ARBA00023326"/>
    </source>
</evidence>
<dbReference type="Gene3D" id="2.60.40.10">
    <property type="entry name" value="Immunoglobulins"/>
    <property type="match status" value="1"/>
</dbReference>
<dbReference type="Pfam" id="PF03442">
    <property type="entry name" value="CBM_X2"/>
    <property type="match status" value="1"/>
</dbReference>
<dbReference type="RefSeq" id="WP_094016913.1">
    <property type="nucleotide sequence ID" value="NZ_NMQW01000033.1"/>
</dbReference>
<dbReference type="InterPro" id="IPR032109">
    <property type="entry name" value="Big_3_5"/>
</dbReference>
<dbReference type="PANTHER" id="PTHR45982:SF1">
    <property type="entry name" value="REGULATOR OF CHROMOSOME CONDENSATION"/>
    <property type="match status" value="1"/>
</dbReference>
<evidence type="ECO:0000256" key="1">
    <source>
        <dbReference type="ARBA" id="ARBA00022729"/>
    </source>
</evidence>
<dbReference type="PANTHER" id="PTHR45982">
    <property type="entry name" value="REGULATOR OF CHROMOSOME CONDENSATION"/>
    <property type="match status" value="1"/>
</dbReference>
<dbReference type="InterPro" id="IPR013783">
    <property type="entry name" value="Ig-like_fold"/>
</dbReference>
<dbReference type="EMBL" id="NMQW01000033">
    <property type="protein sequence ID" value="OXM84341.1"/>
    <property type="molecule type" value="Genomic_DNA"/>
</dbReference>
<evidence type="ECO:0000313" key="9">
    <source>
        <dbReference type="Proteomes" id="UP000215509"/>
    </source>
</evidence>
<dbReference type="Pfam" id="PF00415">
    <property type="entry name" value="RCC1"/>
    <property type="match status" value="1"/>
</dbReference>
<keyword evidence="1 6" id="KW-0732">Signal</keyword>
<feature type="domain" description="SLH" evidence="7">
    <location>
        <begin position="950"/>
        <end position="1011"/>
    </location>
</feature>
<dbReference type="SUPFAM" id="SSF50985">
    <property type="entry name" value="RCC1/BLIP-II"/>
    <property type="match status" value="1"/>
</dbReference>
<dbReference type="Pfam" id="PF16640">
    <property type="entry name" value="Big_3_5"/>
    <property type="match status" value="1"/>
</dbReference>
<feature type="domain" description="SLH" evidence="7">
    <location>
        <begin position="1081"/>
        <end position="1141"/>
    </location>
</feature>
<dbReference type="PROSITE" id="PS50012">
    <property type="entry name" value="RCC1_3"/>
    <property type="match status" value="3"/>
</dbReference>
<evidence type="ECO:0000256" key="2">
    <source>
        <dbReference type="ARBA" id="ARBA00023001"/>
    </source>
</evidence>
<feature type="compositionally biased region" description="Low complexity" evidence="5">
    <location>
        <begin position="690"/>
        <end position="707"/>
    </location>
</feature>
<organism evidence="8 9">
    <name type="scientific">Paenibacillus rigui</name>
    <dbReference type="NCBI Taxonomy" id="554312"/>
    <lineage>
        <taxon>Bacteria</taxon>
        <taxon>Bacillati</taxon>
        <taxon>Bacillota</taxon>
        <taxon>Bacilli</taxon>
        <taxon>Bacillales</taxon>
        <taxon>Paenibacillaceae</taxon>
        <taxon>Paenibacillus</taxon>
    </lineage>
</organism>
<dbReference type="AlphaFoldDB" id="A0A229ULU2"/>
<dbReference type="GO" id="GO:0030245">
    <property type="term" value="P:cellulose catabolic process"/>
    <property type="evidence" value="ECO:0007669"/>
    <property type="project" value="UniProtKB-KW"/>
</dbReference>
<feature type="chain" id="PRO_5012398477" description="SLH domain-containing protein" evidence="6">
    <location>
        <begin position="27"/>
        <end position="1141"/>
    </location>
</feature>
<keyword evidence="9" id="KW-1185">Reference proteome</keyword>
<keyword evidence="4" id="KW-0624">Polysaccharide degradation</keyword>
<accession>A0A229ULU2</accession>
<dbReference type="InterPro" id="IPR051553">
    <property type="entry name" value="Ran_GTPase-activating"/>
</dbReference>
<dbReference type="Proteomes" id="UP000215509">
    <property type="component" value="Unassembled WGS sequence"/>
</dbReference>
<keyword evidence="2" id="KW-0136">Cellulose degradation</keyword>
<dbReference type="InterPro" id="IPR009091">
    <property type="entry name" value="RCC1/BLIP-II"/>
</dbReference>
<evidence type="ECO:0000256" key="5">
    <source>
        <dbReference type="SAM" id="MobiDB-lite"/>
    </source>
</evidence>
<keyword evidence="3" id="KW-0119">Carbohydrate metabolism</keyword>
<proteinExistence type="predicted"/>
<feature type="signal peptide" evidence="6">
    <location>
        <begin position="1"/>
        <end position="26"/>
    </location>
</feature>
<dbReference type="Pfam" id="PF13540">
    <property type="entry name" value="RCC1_2"/>
    <property type="match status" value="1"/>
</dbReference>
<evidence type="ECO:0000256" key="3">
    <source>
        <dbReference type="ARBA" id="ARBA00023277"/>
    </source>
</evidence>
<gene>
    <name evidence="8" type="ORF">CF651_21405</name>
</gene>
<evidence type="ECO:0000259" key="7">
    <source>
        <dbReference type="PROSITE" id="PS51272"/>
    </source>
</evidence>